<dbReference type="PANTHER" id="PTHR30055:SF234">
    <property type="entry name" value="HTH-TYPE TRANSCRIPTIONAL REGULATOR BETI"/>
    <property type="match status" value="1"/>
</dbReference>
<dbReference type="Pfam" id="PF17937">
    <property type="entry name" value="TetR_C_28"/>
    <property type="match status" value="1"/>
</dbReference>
<evidence type="ECO:0000256" key="3">
    <source>
        <dbReference type="ARBA" id="ARBA00023163"/>
    </source>
</evidence>
<gene>
    <name evidence="6" type="ORF">HGQ17_11905</name>
</gene>
<dbReference type="SUPFAM" id="SSF46689">
    <property type="entry name" value="Homeodomain-like"/>
    <property type="match status" value="1"/>
</dbReference>
<dbReference type="PROSITE" id="PS50977">
    <property type="entry name" value="HTH_TETR_2"/>
    <property type="match status" value="1"/>
</dbReference>
<dbReference type="Gene3D" id="1.10.357.10">
    <property type="entry name" value="Tetracycline Repressor, domain 2"/>
    <property type="match status" value="1"/>
</dbReference>
<dbReference type="EMBL" id="JABAHY010000013">
    <property type="protein sequence ID" value="NLS10682.1"/>
    <property type="molecule type" value="Genomic_DNA"/>
</dbReference>
<evidence type="ECO:0000313" key="7">
    <source>
        <dbReference type="Proteomes" id="UP000523139"/>
    </source>
</evidence>
<dbReference type="InterPro" id="IPR001647">
    <property type="entry name" value="HTH_TetR"/>
</dbReference>
<keyword evidence="1" id="KW-0805">Transcription regulation</keyword>
<proteinExistence type="predicted"/>
<feature type="DNA-binding region" description="H-T-H motif" evidence="4">
    <location>
        <begin position="26"/>
        <end position="45"/>
    </location>
</feature>
<dbReference type="InterPro" id="IPR050109">
    <property type="entry name" value="HTH-type_TetR-like_transc_reg"/>
</dbReference>
<dbReference type="PRINTS" id="PR00455">
    <property type="entry name" value="HTHTETR"/>
</dbReference>
<evidence type="ECO:0000256" key="2">
    <source>
        <dbReference type="ARBA" id="ARBA00023125"/>
    </source>
</evidence>
<dbReference type="RefSeq" id="WP_168888168.1">
    <property type="nucleotide sequence ID" value="NZ_JABAHY010000013.1"/>
</dbReference>
<keyword evidence="7" id="KW-1185">Reference proteome</keyword>
<evidence type="ECO:0000313" key="6">
    <source>
        <dbReference type="EMBL" id="NLS10682.1"/>
    </source>
</evidence>
<dbReference type="GO" id="GO:0000976">
    <property type="term" value="F:transcription cis-regulatory region binding"/>
    <property type="evidence" value="ECO:0007669"/>
    <property type="project" value="TreeGrafter"/>
</dbReference>
<dbReference type="AlphaFoldDB" id="A0A7X8TLP5"/>
<keyword evidence="2 4" id="KW-0238">DNA-binding</keyword>
<name>A0A7X8TLP5_9MICC</name>
<evidence type="ECO:0000256" key="4">
    <source>
        <dbReference type="PROSITE-ProRule" id="PRU00335"/>
    </source>
</evidence>
<dbReference type="Pfam" id="PF00440">
    <property type="entry name" value="TetR_N"/>
    <property type="match status" value="1"/>
</dbReference>
<evidence type="ECO:0000256" key="1">
    <source>
        <dbReference type="ARBA" id="ARBA00023015"/>
    </source>
</evidence>
<dbReference type="SUPFAM" id="SSF48498">
    <property type="entry name" value="Tetracyclin repressor-like, C-terminal domain"/>
    <property type="match status" value="1"/>
</dbReference>
<sequence>MRESKREQALEAAKRVVQRDGVTAVSYESVAAEAGLTKGGLLYHFSSREELFRALNEYVAYQWEAAMEAEAGAPAEELTEAQRFAAYTHTSQNPERAELILQLEASEDPELYAYWEAVSDRWAPKAPQTTDDDAIRGFLAKLAADGMWFYEAMTANHLTPEVRARLVEQIMQLGPTEENP</sequence>
<keyword evidence="3" id="KW-0804">Transcription</keyword>
<dbReference type="Proteomes" id="UP000523139">
    <property type="component" value="Unassembled WGS sequence"/>
</dbReference>
<dbReference type="InterPro" id="IPR041479">
    <property type="entry name" value="TetR_CgmR_C"/>
</dbReference>
<feature type="domain" description="HTH tetR-type" evidence="5">
    <location>
        <begin position="3"/>
        <end position="63"/>
    </location>
</feature>
<protein>
    <submittedName>
        <fullName evidence="6">TetR/AcrR family transcriptional regulator</fullName>
    </submittedName>
</protein>
<comment type="caution">
    <text evidence="6">The sequence shown here is derived from an EMBL/GenBank/DDBJ whole genome shotgun (WGS) entry which is preliminary data.</text>
</comment>
<dbReference type="InterPro" id="IPR036271">
    <property type="entry name" value="Tet_transcr_reg_TetR-rel_C_sf"/>
</dbReference>
<dbReference type="InterPro" id="IPR009057">
    <property type="entry name" value="Homeodomain-like_sf"/>
</dbReference>
<dbReference type="GO" id="GO:0003700">
    <property type="term" value="F:DNA-binding transcription factor activity"/>
    <property type="evidence" value="ECO:0007669"/>
    <property type="project" value="TreeGrafter"/>
</dbReference>
<accession>A0A7X8TLP5</accession>
<evidence type="ECO:0000259" key="5">
    <source>
        <dbReference type="PROSITE" id="PS50977"/>
    </source>
</evidence>
<reference evidence="6 7" key="1">
    <citation type="submission" date="2020-04" db="EMBL/GenBank/DDBJ databases">
        <title>Nesterenkonia sp. nov., isolated from marine sediment.</title>
        <authorList>
            <person name="Zhang G."/>
        </authorList>
    </citation>
    <scope>NUCLEOTIDE SEQUENCE [LARGE SCALE GENOMIC DNA]</scope>
    <source>
        <strain evidence="6 7">MY13</strain>
    </source>
</reference>
<organism evidence="6 7">
    <name type="scientific">Nesterenkonia sedimenti</name>
    <dbReference type="NCBI Taxonomy" id="1463632"/>
    <lineage>
        <taxon>Bacteria</taxon>
        <taxon>Bacillati</taxon>
        <taxon>Actinomycetota</taxon>
        <taxon>Actinomycetes</taxon>
        <taxon>Micrococcales</taxon>
        <taxon>Micrococcaceae</taxon>
        <taxon>Nesterenkonia</taxon>
    </lineage>
</organism>
<dbReference type="PANTHER" id="PTHR30055">
    <property type="entry name" value="HTH-TYPE TRANSCRIPTIONAL REGULATOR RUTR"/>
    <property type="match status" value="1"/>
</dbReference>